<comment type="caution">
    <text evidence="1">The sequence shown here is derived from an EMBL/GenBank/DDBJ whole genome shotgun (WGS) entry which is preliminary data.</text>
</comment>
<accession>A0A074M7N6</accession>
<reference evidence="1 2" key="1">
    <citation type="submission" date="2014-04" db="EMBL/GenBank/DDBJ databases">
        <title>A comprehensive comparison of genomes of Erythrobacter spp. strains.</title>
        <authorList>
            <person name="Zheng Q."/>
        </authorList>
    </citation>
    <scope>NUCLEOTIDE SEQUENCE [LARGE SCALE GENOMIC DNA]</scope>
    <source>
        <strain evidence="1 2">DSM 6997</strain>
    </source>
</reference>
<keyword evidence="2" id="KW-1185">Reference proteome</keyword>
<evidence type="ECO:0000313" key="2">
    <source>
        <dbReference type="Proteomes" id="UP000027647"/>
    </source>
</evidence>
<dbReference type="Proteomes" id="UP000027647">
    <property type="component" value="Unassembled WGS sequence"/>
</dbReference>
<protein>
    <submittedName>
        <fullName evidence="1">Uncharacterized protein</fullName>
    </submittedName>
</protein>
<name>A0A074M7N6_ERYLO</name>
<dbReference type="EMBL" id="JMIW01000002">
    <property type="protein sequence ID" value="KEO90766.1"/>
    <property type="molecule type" value="Genomic_DNA"/>
</dbReference>
<evidence type="ECO:0000313" key="1">
    <source>
        <dbReference type="EMBL" id="KEO90766.1"/>
    </source>
</evidence>
<sequence length="68" mass="7513">MATQVENLGAELVVDPEVAQRHLTSLQSLDRWSQELVQLANVISAEDRLAAADDVTLSELRDQLRQVG</sequence>
<organism evidence="1 2">
    <name type="scientific">Erythrobacter longus</name>
    <dbReference type="NCBI Taxonomy" id="1044"/>
    <lineage>
        <taxon>Bacteria</taxon>
        <taxon>Pseudomonadati</taxon>
        <taxon>Pseudomonadota</taxon>
        <taxon>Alphaproteobacteria</taxon>
        <taxon>Sphingomonadales</taxon>
        <taxon>Erythrobacteraceae</taxon>
        <taxon>Erythrobacter/Porphyrobacter group</taxon>
        <taxon>Erythrobacter</taxon>
    </lineage>
</organism>
<proteinExistence type="predicted"/>
<dbReference type="STRING" id="1044.EH31_06930"/>
<gene>
    <name evidence="1" type="ORF">EH31_06930</name>
</gene>
<dbReference type="AlphaFoldDB" id="A0A074M7N6"/>